<reference evidence="1 2" key="1">
    <citation type="submission" date="2022-03" db="EMBL/GenBank/DDBJ databases">
        <title>A chromosomal length assembly of Cordylochernes scorpioides.</title>
        <authorList>
            <person name="Zeh D."/>
            <person name="Zeh J."/>
        </authorList>
    </citation>
    <scope>NUCLEOTIDE SEQUENCE [LARGE SCALE GENOMIC DNA]</scope>
    <source>
        <strain evidence="1">IN4F17</strain>
        <tissue evidence="1">Whole Body</tissue>
    </source>
</reference>
<proteinExistence type="predicted"/>
<dbReference type="Proteomes" id="UP001235939">
    <property type="component" value="Chromosome 22"/>
</dbReference>
<sequence length="120" mass="13621">MEADAEESDLQIQGHFAEGEHLPEQRSHGSRGIKLVGLVDGVCWGRVFFFFLISTQSYEDIKLVEHVDGVCWGRVSSSFLSPLNHIRISSFRHQTEGRSPKNMSGYQVWWPFGSKQISPL</sequence>
<evidence type="ECO:0000313" key="1">
    <source>
        <dbReference type="EMBL" id="UYV82861.1"/>
    </source>
</evidence>
<accession>A0ABY6LRA9</accession>
<organism evidence="1 2">
    <name type="scientific">Cordylochernes scorpioides</name>
    <dbReference type="NCBI Taxonomy" id="51811"/>
    <lineage>
        <taxon>Eukaryota</taxon>
        <taxon>Metazoa</taxon>
        <taxon>Ecdysozoa</taxon>
        <taxon>Arthropoda</taxon>
        <taxon>Chelicerata</taxon>
        <taxon>Arachnida</taxon>
        <taxon>Pseudoscorpiones</taxon>
        <taxon>Cheliferoidea</taxon>
        <taxon>Chernetidae</taxon>
        <taxon>Cordylochernes</taxon>
    </lineage>
</organism>
<name>A0ABY6LRA9_9ARAC</name>
<dbReference type="EMBL" id="CP092884">
    <property type="protein sequence ID" value="UYV82861.1"/>
    <property type="molecule type" value="Genomic_DNA"/>
</dbReference>
<evidence type="ECO:0000313" key="2">
    <source>
        <dbReference type="Proteomes" id="UP001235939"/>
    </source>
</evidence>
<protein>
    <submittedName>
        <fullName evidence="1">Uncharacterized protein</fullName>
    </submittedName>
</protein>
<gene>
    <name evidence="1" type="ORF">LAZ67_22001112</name>
</gene>
<keyword evidence="2" id="KW-1185">Reference proteome</keyword>